<evidence type="ECO:0000256" key="6">
    <source>
        <dbReference type="ARBA" id="ARBA00023237"/>
    </source>
</evidence>
<dbReference type="PANTHER" id="PTHR30203:SF33">
    <property type="entry name" value="BLR4455 PROTEIN"/>
    <property type="match status" value="1"/>
</dbReference>
<dbReference type="Proteomes" id="UP000283619">
    <property type="component" value="Unassembled WGS sequence"/>
</dbReference>
<keyword evidence="4 8" id="KW-0472">Membrane</keyword>
<dbReference type="InterPro" id="IPR003423">
    <property type="entry name" value="OMP_efflux"/>
</dbReference>
<keyword evidence="7 8" id="KW-0449">Lipoprotein</keyword>
<comment type="subcellular location">
    <subcellularLocation>
        <location evidence="8">Cell outer membrane</location>
        <topology evidence="8">Lipid-anchor</topology>
    </subcellularLocation>
</comment>
<protein>
    <submittedName>
        <fullName evidence="9">RND transporter</fullName>
    </submittedName>
</protein>
<dbReference type="RefSeq" id="WP_123593265.1">
    <property type="nucleotide sequence ID" value="NZ_MOBZ01000004.1"/>
</dbReference>
<name>A0A423P9S9_PSEFL</name>
<accession>A0A423P9S9</accession>
<dbReference type="SUPFAM" id="SSF56954">
    <property type="entry name" value="Outer membrane efflux proteins (OEP)"/>
    <property type="match status" value="1"/>
</dbReference>
<keyword evidence="3 8" id="KW-0812">Transmembrane</keyword>
<keyword evidence="2 8" id="KW-1134">Transmembrane beta strand</keyword>
<proteinExistence type="inferred from homology"/>
<evidence type="ECO:0000256" key="5">
    <source>
        <dbReference type="ARBA" id="ARBA00023139"/>
    </source>
</evidence>
<dbReference type="AlphaFoldDB" id="A0A423P9S9"/>
<dbReference type="GO" id="GO:0015562">
    <property type="term" value="F:efflux transmembrane transporter activity"/>
    <property type="evidence" value="ECO:0007669"/>
    <property type="project" value="InterPro"/>
</dbReference>
<comment type="similarity">
    <text evidence="1 8">Belongs to the outer membrane factor (OMF) (TC 1.B.17) family.</text>
</comment>
<dbReference type="Gene3D" id="1.20.1600.10">
    <property type="entry name" value="Outer membrane efflux proteins (OEP)"/>
    <property type="match status" value="1"/>
</dbReference>
<evidence type="ECO:0000256" key="1">
    <source>
        <dbReference type="ARBA" id="ARBA00007613"/>
    </source>
</evidence>
<dbReference type="Pfam" id="PF02321">
    <property type="entry name" value="OEP"/>
    <property type="match status" value="2"/>
</dbReference>
<feature type="chain" id="PRO_5018808489" evidence="8">
    <location>
        <begin position="30"/>
        <end position="488"/>
    </location>
</feature>
<keyword evidence="8" id="KW-0732">Signal</keyword>
<dbReference type="PROSITE" id="PS51257">
    <property type="entry name" value="PROKAR_LIPOPROTEIN"/>
    <property type="match status" value="1"/>
</dbReference>
<dbReference type="InterPro" id="IPR010131">
    <property type="entry name" value="MdtP/NodT-like"/>
</dbReference>
<evidence type="ECO:0000256" key="2">
    <source>
        <dbReference type="ARBA" id="ARBA00022452"/>
    </source>
</evidence>
<comment type="caution">
    <text evidence="9">The sequence shown here is derived from an EMBL/GenBank/DDBJ whole genome shotgun (WGS) entry which is preliminary data.</text>
</comment>
<dbReference type="PANTHER" id="PTHR30203">
    <property type="entry name" value="OUTER MEMBRANE CATION EFFLUX PROTEIN"/>
    <property type="match status" value="1"/>
</dbReference>
<dbReference type="NCBIfam" id="TIGR01845">
    <property type="entry name" value="outer_NodT"/>
    <property type="match status" value="1"/>
</dbReference>
<dbReference type="EMBL" id="MOBZ01000004">
    <property type="protein sequence ID" value="ROO12138.1"/>
    <property type="molecule type" value="Genomic_DNA"/>
</dbReference>
<gene>
    <name evidence="9" type="ORF">BK673_06230</name>
</gene>
<evidence type="ECO:0000256" key="3">
    <source>
        <dbReference type="ARBA" id="ARBA00022692"/>
    </source>
</evidence>
<keyword evidence="5 8" id="KW-0564">Palmitate</keyword>
<sequence>MKTSTRFTRSASPGAFSALALMVMLSACTVGPDFQRPAAGSSEHYDEQAEHSSGAQRFAMGQRLHGDWWTALRSPKLDQLMRRAIDGNLELVAADATLRQAAASVAAAEGALYPQVDFAATGGRQRTHNGPQPSVANVYAIGPRVAFDLDAFGGIKREVEGQQALADLHKHRYEAAYLTLTGEVARQALLIASANAQIAAVQTLLANDSKNLDLVQRAQQSGSTTRIDVSLAETRLAQDRTLLPPLAQQRDAARHALSILAGKGPADWIAPDFTLSDFVLPSTLPVSLPSETARNRPDILQAEAELHMASAAVGVATANLYPRIELSASLAQAASGNGGAALWGFAAGLTAPIFNGGTLKAERQAAIDGYNASLARYQQTVIESFGQVADSLQAIHHGAEQNLAQDDALRAADSSLRLNQQAYAQGENSVLQVLEAERAYEQALLGQIQVKTTRYLDTVQLFVALGGNSVGVFEQTLAARAGTEQTPL</sequence>
<keyword evidence="6" id="KW-0998">Cell outer membrane</keyword>
<evidence type="ECO:0000313" key="10">
    <source>
        <dbReference type="Proteomes" id="UP000283619"/>
    </source>
</evidence>
<reference evidence="9 10" key="1">
    <citation type="submission" date="2016-10" db="EMBL/GenBank/DDBJ databases">
        <title>Comparative genome analysis of multiple Pseudomonas spp. focuses on biocontrol and plant growth promoting traits.</title>
        <authorList>
            <person name="Tao X.-Y."/>
            <person name="Taylor C.G."/>
        </authorList>
    </citation>
    <scope>NUCLEOTIDE SEQUENCE [LARGE SCALE GENOMIC DNA]</scope>
    <source>
        <strain evidence="9 10">36G2</strain>
    </source>
</reference>
<dbReference type="Gene3D" id="2.20.200.10">
    <property type="entry name" value="Outer membrane efflux proteins (OEP)"/>
    <property type="match status" value="1"/>
</dbReference>
<dbReference type="GO" id="GO:0009279">
    <property type="term" value="C:cell outer membrane"/>
    <property type="evidence" value="ECO:0007669"/>
    <property type="project" value="UniProtKB-SubCell"/>
</dbReference>
<feature type="signal peptide" evidence="8">
    <location>
        <begin position="1"/>
        <end position="29"/>
    </location>
</feature>
<evidence type="ECO:0000313" key="9">
    <source>
        <dbReference type="EMBL" id="ROO12138.1"/>
    </source>
</evidence>
<evidence type="ECO:0000256" key="4">
    <source>
        <dbReference type="ARBA" id="ARBA00023136"/>
    </source>
</evidence>
<evidence type="ECO:0000256" key="7">
    <source>
        <dbReference type="ARBA" id="ARBA00023288"/>
    </source>
</evidence>
<evidence type="ECO:0000256" key="8">
    <source>
        <dbReference type="RuleBase" id="RU362097"/>
    </source>
</evidence>
<organism evidence="9 10">
    <name type="scientific">Pseudomonas fluorescens</name>
    <dbReference type="NCBI Taxonomy" id="294"/>
    <lineage>
        <taxon>Bacteria</taxon>
        <taxon>Pseudomonadati</taxon>
        <taxon>Pseudomonadota</taxon>
        <taxon>Gammaproteobacteria</taxon>
        <taxon>Pseudomonadales</taxon>
        <taxon>Pseudomonadaceae</taxon>
        <taxon>Pseudomonas</taxon>
    </lineage>
</organism>